<dbReference type="Pfam" id="PF00015">
    <property type="entry name" value="MCPsignal"/>
    <property type="match status" value="1"/>
</dbReference>
<feature type="domain" description="Methyl-accepting transducer" evidence="4">
    <location>
        <begin position="297"/>
        <end position="526"/>
    </location>
</feature>
<dbReference type="PANTHER" id="PTHR43531:SF11">
    <property type="entry name" value="METHYL-ACCEPTING CHEMOTAXIS PROTEIN 3"/>
    <property type="match status" value="1"/>
</dbReference>
<comment type="similarity">
    <text evidence="2">Belongs to the methyl-accepting chemotaxis (MCP) protein family.</text>
</comment>
<dbReference type="GO" id="GO:0005886">
    <property type="term" value="C:plasma membrane"/>
    <property type="evidence" value="ECO:0007669"/>
    <property type="project" value="TreeGrafter"/>
</dbReference>
<evidence type="ECO:0000256" key="3">
    <source>
        <dbReference type="PROSITE-ProRule" id="PRU00284"/>
    </source>
</evidence>
<dbReference type="SMART" id="SM00086">
    <property type="entry name" value="PAC"/>
    <property type="match status" value="2"/>
</dbReference>
<protein>
    <submittedName>
        <fullName evidence="6">Biofilm dispersion protein BdlA</fullName>
    </submittedName>
</protein>
<dbReference type="Gene3D" id="1.10.287.950">
    <property type="entry name" value="Methyl-accepting chemotaxis protein"/>
    <property type="match status" value="1"/>
</dbReference>
<dbReference type="EMBL" id="SJPV01000010">
    <property type="protein sequence ID" value="TWU33305.1"/>
    <property type="molecule type" value="Genomic_DNA"/>
</dbReference>
<evidence type="ECO:0000256" key="2">
    <source>
        <dbReference type="ARBA" id="ARBA00029447"/>
    </source>
</evidence>
<evidence type="ECO:0000259" key="5">
    <source>
        <dbReference type="PROSITE" id="PS50113"/>
    </source>
</evidence>
<dbReference type="AlphaFoldDB" id="A0A5C6DAX4"/>
<dbReference type="PANTHER" id="PTHR43531">
    <property type="entry name" value="PROTEIN ICFG"/>
    <property type="match status" value="1"/>
</dbReference>
<dbReference type="SMART" id="SM00283">
    <property type="entry name" value="MA"/>
    <property type="match status" value="1"/>
</dbReference>
<dbReference type="GO" id="GO:0007165">
    <property type="term" value="P:signal transduction"/>
    <property type="evidence" value="ECO:0007669"/>
    <property type="project" value="UniProtKB-KW"/>
</dbReference>
<keyword evidence="7" id="KW-1185">Reference proteome</keyword>
<proteinExistence type="inferred from homology"/>
<sequence>MAKAASPKKKNGTTKTELRRELETLRQEKLRFEQHVAGQLAAINNSQAVIEFEVDGTIITANENFLASMGYALGEIQGLHHSIFVEHEYRESSDYKDFWDRLHRGDHASGQYKRITKTGRESWIQGSYNPILDAGGKPFKVVEYSTDITEQKLRNADFEGQIAAIQKSQAVIEFEMDGTIIRANQLFLDAMGYSFDEIKGRHHKMFVEPAERESDDYKEFWNKLNRGEYTRSEYRRIGKGGREVWIQGSYNPILDLNGRPCKVVKYATDVTKRVELESSAERQREKTRHLIDEVIESAHQFAEGARVIAESSANLSDGAQNQAASVEEMTASVAEMTNAIQVIATSANALNEQAGKTASLAGEASKTRSEAVVAMRLIEKSSEQITDIIQVISDIASQTNLLALNAAIEAARAGEHGLGFAVVADEVRKLAERSSEAAKEITQLIKESSRRVAEGAELSEEVGNSLASIVEAVEKTAAGILQIAEQTESQSASANQVQVAIRSVSETTESNAASAEELAASAEQLGAQSQTLQDLVSQFES</sequence>
<dbReference type="RefSeq" id="WP_146529617.1">
    <property type="nucleotide sequence ID" value="NZ_SJPV01000010.1"/>
</dbReference>
<feature type="domain" description="PAC" evidence="5">
    <location>
        <begin position="108"/>
        <end position="160"/>
    </location>
</feature>
<dbReference type="SUPFAM" id="SSF55785">
    <property type="entry name" value="PYP-like sensor domain (PAS domain)"/>
    <property type="match status" value="2"/>
</dbReference>
<dbReference type="InterPro" id="IPR004090">
    <property type="entry name" value="Chemotax_Me-accpt_rcpt"/>
</dbReference>
<comment type="caution">
    <text evidence="6">The sequence shown here is derived from an EMBL/GenBank/DDBJ whole genome shotgun (WGS) entry which is preliminary data.</text>
</comment>
<dbReference type="PROSITE" id="PS50111">
    <property type="entry name" value="CHEMOTAXIS_TRANSDUC_2"/>
    <property type="match status" value="1"/>
</dbReference>
<dbReference type="InterPro" id="IPR001610">
    <property type="entry name" value="PAC"/>
</dbReference>
<dbReference type="InterPro" id="IPR051310">
    <property type="entry name" value="MCP_chemotaxis"/>
</dbReference>
<organism evidence="6 7">
    <name type="scientific">Novipirellula artificiosorum</name>
    <dbReference type="NCBI Taxonomy" id="2528016"/>
    <lineage>
        <taxon>Bacteria</taxon>
        <taxon>Pseudomonadati</taxon>
        <taxon>Planctomycetota</taxon>
        <taxon>Planctomycetia</taxon>
        <taxon>Pirellulales</taxon>
        <taxon>Pirellulaceae</taxon>
        <taxon>Novipirellula</taxon>
    </lineage>
</organism>
<dbReference type="Proteomes" id="UP000319143">
    <property type="component" value="Unassembled WGS sequence"/>
</dbReference>
<accession>A0A5C6DAX4</accession>
<keyword evidence="1" id="KW-0145">Chemotaxis</keyword>
<reference evidence="6 7" key="1">
    <citation type="submission" date="2019-02" db="EMBL/GenBank/DDBJ databases">
        <title>Deep-cultivation of Planctomycetes and their phenomic and genomic characterization uncovers novel biology.</title>
        <authorList>
            <person name="Wiegand S."/>
            <person name="Jogler M."/>
            <person name="Boedeker C."/>
            <person name="Pinto D."/>
            <person name="Vollmers J."/>
            <person name="Rivas-Marin E."/>
            <person name="Kohn T."/>
            <person name="Peeters S.H."/>
            <person name="Heuer A."/>
            <person name="Rast P."/>
            <person name="Oberbeckmann S."/>
            <person name="Bunk B."/>
            <person name="Jeske O."/>
            <person name="Meyerdierks A."/>
            <person name="Storesund J.E."/>
            <person name="Kallscheuer N."/>
            <person name="Luecker S."/>
            <person name="Lage O.M."/>
            <person name="Pohl T."/>
            <person name="Merkel B.J."/>
            <person name="Hornburger P."/>
            <person name="Mueller R.-W."/>
            <person name="Bruemmer F."/>
            <person name="Labrenz M."/>
            <person name="Spormann A.M."/>
            <person name="Op Den Camp H."/>
            <person name="Overmann J."/>
            <person name="Amann R."/>
            <person name="Jetten M.S.M."/>
            <person name="Mascher T."/>
            <person name="Medema M.H."/>
            <person name="Devos D.P."/>
            <person name="Kaster A.-K."/>
            <person name="Ovreas L."/>
            <person name="Rohde M."/>
            <person name="Galperin M.Y."/>
            <person name="Jogler C."/>
        </authorList>
    </citation>
    <scope>NUCLEOTIDE SEQUENCE [LARGE SCALE GENOMIC DNA]</scope>
    <source>
        <strain evidence="6 7">Poly41</strain>
    </source>
</reference>
<dbReference type="PRINTS" id="PR00260">
    <property type="entry name" value="CHEMTRNSDUCR"/>
</dbReference>
<dbReference type="InterPro" id="IPR000700">
    <property type="entry name" value="PAS-assoc_C"/>
</dbReference>
<dbReference type="PROSITE" id="PS50113">
    <property type="entry name" value="PAC"/>
    <property type="match status" value="2"/>
</dbReference>
<dbReference type="Gene3D" id="3.30.450.20">
    <property type="entry name" value="PAS domain"/>
    <property type="match status" value="2"/>
</dbReference>
<dbReference type="Pfam" id="PF08447">
    <property type="entry name" value="PAS_3"/>
    <property type="match status" value="2"/>
</dbReference>
<dbReference type="InterPro" id="IPR000014">
    <property type="entry name" value="PAS"/>
</dbReference>
<dbReference type="InterPro" id="IPR035965">
    <property type="entry name" value="PAS-like_dom_sf"/>
</dbReference>
<dbReference type="GO" id="GO:0006935">
    <property type="term" value="P:chemotaxis"/>
    <property type="evidence" value="ECO:0007669"/>
    <property type="project" value="UniProtKB-KW"/>
</dbReference>
<keyword evidence="3" id="KW-0807">Transducer</keyword>
<dbReference type="SUPFAM" id="SSF58104">
    <property type="entry name" value="Methyl-accepting chemotaxis protein (MCP) signaling domain"/>
    <property type="match status" value="1"/>
</dbReference>
<dbReference type="NCBIfam" id="TIGR00229">
    <property type="entry name" value="sensory_box"/>
    <property type="match status" value="2"/>
</dbReference>
<dbReference type="CDD" id="cd11386">
    <property type="entry name" value="MCP_signal"/>
    <property type="match status" value="1"/>
</dbReference>
<evidence type="ECO:0000313" key="7">
    <source>
        <dbReference type="Proteomes" id="UP000319143"/>
    </source>
</evidence>
<evidence type="ECO:0000259" key="4">
    <source>
        <dbReference type="PROSITE" id="PS50111"/>
    </source>
</evidence>
<name>A0A5C6DAX4_9BACT</name>
<evidence type="ECO:0000313" key="6">
    <source>
        <dbReference type="EMBL" id="TWU33305.1"/>
    </source>
</evidence>
<dbReference type="GO" id="GO:0004888">
    <property type="term" value="F:transmembrane signaling receptor activity"/>
    <property type="evidence" value="ECO:0007669"/>
    <property type="project" value="InterPro"/>
</dbReference>
<dbReference type="OrthoDB" id="221239at2"/>
<dbReference type="CDD" id="cd00130">
    <property type="entry name" value="PAS"/>
    <property type="match status" value="2"/>
</dbReference>
<dbReference type="InterPro" id="IPR013655">
    <property type="entry name" value="PAS_fold_3"/>
</dbReference>
<dbReference type="InterPro" id="IPR004089">
    <property type="entry name" value="MCPsignal_dom"/>
</dbReference>
<gene>
    <name evidence="6" type="primary">bdlA</name>
    <name evidence="6" type="ORF">Poly41_50580</name>
</gene>
<feature type="domain" description="PAC" evidence="5">
    <location>
        <begin position="230"/>
        <end position="282"/>
    </location>
</feature>
<evidence type="ECO:0000256" key="1">
    <source>
        <dbReference type="ARBA" id="ARBA00022500"/>
    </source>
</evidence>